<protein>
    <submittedName>
        <fullName evidence="2">Uncharacterized protein</fullName>
    </submittedName>
</protein>
<gene>
    <name evidence="2" type="ORF">EJD97_024853</name>
</gene>
<reference evidence="2" key="1">
    <citation type="submission" date="2019-05" db="EMBL/GenBank/DDBJ databases">
        <title>The de novo reference genome and transcriptome assemblies of the wild tomato species Solanum chilense.</title>
        <authorList>
            <person name="Stam R."/>
            <person name="Nosenko T."/>
            <person name="Hoerger A.C."/>
            <person name="Stephan W."/>
            <person name="Seidel M.A."/>
            <person name="Kuhn J.M.M."/>
            <person name="Haberer G."/>
            <person name="Tellier A."/>
        </authorList>
    </citation>
    <scope>NUCLEOTIDE SEQUENCE</scope>
    <source>
        <tissue evidence="2">Mature leaves</tissue>
    </source>
</reference>
<organism evidence="2">
    <name type="scientific">Solanum chilense</name>
    <name type="common">Tomato</name>
    <name type="synonym">Lycopersicon chilense</name>
    <dbReference type="NCBI Taxonomy" id="4083"/>
    <lineage>
        <taxon>Eukaryota</taxon>
        <taxon>Viridiplantae</taxon>
        <taxon>Streptophyta</taxon>
        <taxon>Embryophyta</taxon>
        <taxon>Tracheophyta</taxon>
        <taxon>Spermatophyta</taxon>
        <taxon>Magnoliopsida</taxon>
        <taxon>eudicotyledons</taxon>
        <taxon>Gunneridae</taxon>
        <taxon>Pentapetalae</taxon>
        <taxon>asterids</taxon>
        <taxon>lamiids</taxon>
        <taxon>Solanales</taxon>
        <taxon>Solanaceae</taxon>
        <taxon>Solanoideae</taxon>
        <taxon>Solaneae</taxon>
        <taxon>Solanum</taxon>
        <taxon>Solanum subgen. Lycopersicon</taxon>
    </lineage>
</organism>
<name>A0A6N2CDP6_SOLCI</name>
<accession>A0A6N2CDP6</accession>
<evidence type="ECO:0000313" key="2">
    <source>
        <dbReference type="EMBL" id="TMX05787.1"/>
    </source>
</evidence>
<feature type="region of interest" description="Disordered" evidence="1">
    <location>
        <begin position="1"/>
        <end position="20"/>
    </location>
</feature>
<proteinExistence type="predicted"/>
<dbReference type="AlphaFoldDB" id="A0A6N2CDP6"/>
<sequence>MNTRRSPARRVEENEVQEEIPPQVEEVEIIPQSAQSDQVPIVEGGNDVPVVPLELTNREIREALLALARAVTTQVTLSMKPRVNVVEKTMTSRLRDFVRMNPPIFLGFKVGEDT</sequence>
<evidence type="ECO:0000256" key="1">
    <source>
        <dbReference type="SAM" id="MobiDB-lite"/>
    </source>
</evidence>
<comment type="caution">
    <text evidence="2">The sequence shown here is derived from an EMBL/GenBank/DDBJ whole genome shotgun (WGS) entry which is preliminary data.</text>
</comment>
<dbReference type="EMBL" id="RXGB01000009">
    <property type="protein sequence ID" value="TMX05787.1"/>
    <property type="molecule type" value="Genomic_DNA"/>
</dbReference>